<feature type="region of interest" description="Disordered" evidence="1">
    <location>
        <begin position="1"/>
        <end position="22"/>
    </location>
</feature>
<evidence type="ECO:0000256" key="1">
    <source>
        <dbReference type="SAM" id="MobiDB-lite"/>
    </source>
</evidence>
<evidence type="ECO:0000313" key="2">
    <source>
        <dbReference type="EnsemblPlants" id="AET5Gv21037500.2"/>
    </source>
</evidence>
<reference evidence="3" key="1">
    <citation type="journal article" date="2014" name="Science">
        <title>Ancient hybridizations among the ancestral genomes of bread wheat.</title>
        <authorList>
            <consortium name="International Wheat Genome Sequencing Consortium,"/>
            <person name="Marcussen T."/>
            <person name="Sandve S.R."/>
            <person name="Heier L."/>
            <person name="Spannagl M."/>
            <person name="Pfeifer M."/>
            <person name="Jakobsen K.S."/>
            <person name="Wulff B.B."/>
            <person name="Steuernagel B."/>
            <person name="Mayer K.F."/>
            <person name="Olsen O.A."/>
        </authorList>
    </citation>
    <scope>NUCLEOTIDE SEQUENCE [LARGE SCALE GENOMIC DNA]</scope>
    <source>
        <strain evidence="3">cv. AL8/78</strain>
    </source>
</reference>
<reference evidence="3" key="2">
    <citation type="journal article" date="2017" name="Nat. Plants">
        <title>The Aegilops tauschii genome reveals multiple impacts of transposons.</title>
        <authorList>
            <person name="Zhao G."/>
            <person name="Zou C."/>
            <person name="Li K."/>
            <person name="Wang K."/>
            <person name="Li T."/>
            <person name="Gao L."/>
            <person name="Zhang X."/>
            <person name="Wang H."/>
            <person name="Yang Z."/>
            <person name="Liu X."/>
            <person name="Jiang W."/>
            <person name="Mao L."/>
            <person name="Kong X."/>
            <person name="Jiao Y."/>
            <person name="Jia J."/>
        </authorList>
    </citation>
    <scope>NUCLEOTIDE SEQUENCE [LARGE SCALE GENOMIC DNA]</scope>
    <source>
        <strain evidence="3">cv. AL8/78</strain>
    </source>
</reference>
<keyword evidence="3" id="KW-1185">Reference proteome</keyword>
<reference evidence="2" key="4">
    <citation type="submission" date="2019-03" db="UniProtKB">
        <authorList>
            <consortium name="EnsemblPlants"/>
        </authorList>
    </citation>
    <scope>IDENTIFICATION</scope>
</reference>
<dbReference type="AlphaFoldDB" id="A0A453M4F1"/>
<name>A0A453M4F1_AEGTS</name>
<dbReference type="EnsemblPlants" id="AET5Gv21037500.2">
    <property type="protein sequence ID" value="AET5Gv21037500.2"/>
    <property type="gene ID" value="AET5Gv21037500"/>
</dbReference>
<reference evidence="2" key="5">
    <citation type="journal article" date="2021" name="G3 (Bethesda)">
        <title>Aegilops tauschii genome assembly Aet v5.0 features greater sequence contiguity and improved annotation.</title>
        <authorList>
            <person name="Wang L."/>
            <person name="Zhu T."/>
            <person name="Rodriguez J.C."/>
            <person name="Deal K.R."/>
            <person name="Dubcovsky J."/>
            <person name="McGuire P.E."/>
            <person name="Lux T."/>
            <person name="Spannagl M."/>
            <person name="Mayer K.F.X."/>
            <person name="Baldrich P."/>
            <person name="Meyers B.C."/>
            <person name="Huo N."/>
            <person name="Gu Y.Q."/>
            <person name="Zhou H."/>
            <person name="Devos K.M."/>
            <person name="Bennetzen J.L."/>
            <person name="Unver T."/>
            <person name="Budak H."/>
            <person name="Gulick P.J."/>
            <person name="Galiba G."/>
            <person name="Kalapos B."/>
            <person name="Nelson D.R."/>
            <person name="Li P."/>
            <person name="You F.M."/>
            <person name="Luo M.C."/>
            <person name="Dvorak J."/>
        </authorList>
    </citation>
    <scope>NUCLEOTIDE SEQUENCE [LARGE SCALE GENOMIC DNA]</scope>
    <source>
        <strain evidence="2">cv. AL8/78</strain>
    </source>
</reference>
<protein>
    <submittedName>
        <fullName evidence="2">Uncharacterized protein</fullName>
    </submittedName>
</protein>
<dbReference type="Proteomes" id="UP000015105">
    <property type="component" value="Chromosome 5D"/>
</dbReference>
<sequence length="87" mass="10072">MTHETNRIAYTQPVQQRPPHSYHNTKCAKPIYFKQCDKMQKAYLYLLHRHIQSKATLVSGPCDTTDASNVKPHDHWQTIAVHCGEII</sequence>
<reference evidence="2" key="3">
    <citation type="journal article" date="2017" name="Nature">
        <title>Genome sequence of the progenitor of the wheat D genome Aegilops tauschii.</title>
        <authorList>
            <person name="Luo M.C."/>
            <person name="Gu Y.Q."/>
            <person name="Puiu D."/>
            <person name="Wang H."/>
            <person name="Twardziok S.O."/>
            <person name="Deal K.R."/>
            <person name="Huo N."/>
            <person name="Zhu T."/>
            <person name="Wang L."/>
            <person name="Wang Y."/>
            <person name="McGuire P.E."/>
            <person name="Liu S."/>
            <person name="Long H."/>
            <person name="Ramasamy R.K."/>
            <person name="Rodriguez J.C."/>
            <person name="Van S.L."/>
            <person name="Yuan L."/>
            <person name="Wang Z."/>
            <person name="Xia Z."/>
            <person name="Xiao L."/>
            <person name="Anderson O.D."/>
            <person name="Ouyang S."/>
            <person name="Liang Y."/>
            <person name="Zimin A.V."/>
            <person name="Pertea G."/>
            <person name="Qi P."/>
            <person name="Bennetzen J.L."/>
            <person name="Dai X."/>
            <person name="Dawson M.W."/>
            <person name="Muller H.G."/>
            <person name="Kugler K."/>
            <person name="Rivarola-Duarte L."/>
            <person name="Spannagl M."/>
            <person name="Mayer K.F.X."/>
            <person name="Lu F.H."/>
            <person name="Bevan M.W."/>
            <person name="Leroy P."/>
            <person name="Li P."/>
            <person name="You F.M."/>
            <person name="Sun Q."/>
            <person name="Liu Z."/>
            <person name="Lyons E."/>
            <person name="Wicker T."/>
            <person name="Salzberg S.L."/>
            <person name="Devos K.M."/>
            <person name="Dvorak J."/>
        </authorList>
    </citation>
    <scope>NUCLEOTIDE SEQUENCE [LARGE SCALE GENOMIC DNA]</scope>
    <source>
        <strain evidence="2">cv. AL8/78</strain>
    </source>
</reference>
<proteinExistence type="predicted"/>
<evidence type="ECO:0000313" key="3">
    <source>
        <dbReference type="Proteomes" id="UP000015105"/>
    </source>
</evidence>
<dbReference type="Gramene" id="AET5Gv21037500.2">
    <property type="protein sequence ID" value="AET5Gv21037500.2"/>
    <property type="gene ID" value="AET5Gv21037500"/>
</dbReference>
<organism evidence="2 3">
    <name type="scientific">Aegilops tauschii subsp. strangulata</name>
    <name type="common">Goatgrass</name>
    <dbReference type="NCBI Taxonomy" id="200361"/>
    <lineage>
        <taxon>Eukaryota</taxon>
        <taxon>Viridiplantae</taxon>
        <taxon>Streptophyta</taxon>
        <taxon>Embryophyta</taxon>
        <taxon>Tracheophyta</taxon>
        <taxon>Spermatophyta</taxon>
        <taxon>Magnoliopsida</taxon>
        <taxon>Liliopsida</taxon>
        <taxon>Poales</taxon>
        <taxon>Poaceae</taxon>
        <taxon>BOP clade</taxon>
        <taxon>Pooideae</taxon>
        <taxon>Triticodae</taxon>
        <taxon>Triticeae</taxon>
        <taxon>Triticinae</taxon>
        <taxon>Aegilops</taxon>
    </lineage>
</organism>
<accession>A0A453M4F1</accession>